<dbReference type="InterPro" id="IPR018097">
    <property type="entry name" value="EGF_Ca-bd_CS"/>
</dbReference>
<keyword evidence="5 14" id="KW-0732">Signal</keyword>
<dbReference type="Gene3D" id="3.10.100.10">
    <property type="entry name" value="Mannose-Binding Protein A, subunit A"/>
    <property type="match status" value="1"/>
</dbReference>
<keyword evidence="10" id="KW-1015">Disulfide bond</keyword>
<evidence type="ECO:0000256" key="7">
    <source>
        <dbReference type="ARBA" id="ARBA00022737"/>
    </source>
</evidence>
<proteinExistence type="predicted"/>
<feature type="domain" description="C-type lectin" evidence="16">
    <location>
        <begin position="30"/>
        <end position="146"/>
    </location>
</feature>
<keyword evidence="3" id="KW-0597">Phosphoprotein</keyword>
<reference evidence="18" key="1">
    <citation type="submission" date="2011-08" db="EMBL/GenBank/DDBJ databases">
        <title>The draft genome of Latimeria chalumnae.</title>
        <authorList>
            <person name="Di Palma F."/>
            <person name="Alfoldi J."/>
            <person name="Johnson J."/>
            <person name="Berlin A."/>
            <person name="Gnerre S."/>
            <person name="Jaffe D."/>
            <person name="MacCallum I."/>
            <person name="Young S."/>
            <person name="Walker B.J."/>
            <person name="Lander E."/>
            <person name="Lindblad-Toh K."/>
        </authorList>
    </citation>
    <scope>NUCLEOTIDE SEQUENCE [LARGE SCALE GENOMIC DNA]</scope>
    <source>
        <strain evidence="18">Wild caught</strain>
    </source>
</reference>
<dbReference type="SUPFAM" id="SSF56436">
    <property type="entry name" value="C-type lectin-like"/>
    <property type="match status" value="1"/>
</dbReference>
<keyword evidence="11" id="KW-0325">Glycoprotein</keyword>
<dbReference type="OMA" id="CMCETGY"/>
<dbReference type="Proteomes" id="UP000008672">
    <property type="component" value="Unassembled WGS sequence"/>
</dbReference>
<dbReference type="GeneTree" id="ENSGT00830000128368"/>
<keyword evidence="8 13" id="KW-1133">Transmembrane helix</keyword>
<dbReference type="AlphaFoldDB" id="H3BEP8"/>
<dbReference type="SUPFAM" id="SSF57196">
    <property type="entry name" value="EGF/Laminin"/>
    <property type="match status" value="2"/>
</dbReference>
<dbReference type="PROSITE" id="PS50041">
    <property type="entry name" value="C_TYPE_LECTIN_2"/>
    <property type="match status" value="1"/>
</dbReference>
<evidence type="ECO:0000256" key="1">
    <source>
        <dbReference type="ARBA" id="ARBA00004479"/>
    </source>
</evidence>
<dbReference type="PRINTS" id="PR00907">
    <property type="entry name" value="THRMBOMODULN"/>
</dbReference>
<dbReference type="PIRSF" id="PIRSF001775">
    <property type="entry name" value="CD93/CD141"/>
    <property type="match status" value="1"/>
</dbReference>
<keyword evidence="9 13" id="KW-0472">Membrane</keyword>
<dbReference type="InterPro" id="IPR049883">
    <property type="entry name" value="NOTCH1_EGF-like"/>
</dbReference>
<dbReference type="FunFam" id="2.10.25.10:FF:000002">
    <property type="entry name" value="Latent-transforming growth factor beta-binding protein 3"/>
    <property type="match status" value="1"/>
</dbReference>
<dbReference type="InterPro" id="IPR057350">
    <property type="entry name" value="THBD"/>
</dbReference>
<dbReference type="GO" id="GO:0030246">
    <property type="term" value="F:carbohydrate binding"/>
    <property type="evidence" value="ECO:0007669"/>
    <property type="project" value="UniProtKB-KW"/>
</dbReference>
<dbReference type="InterPro" id="IPR016187">
    <property type="entry name" value="CTDL_fold"/>
</dbReference>
<dbReference type="eggNOG" id="ENOG502R1T7">
    <property type="taxonomic scope" value="Eukaryota"/>
</dbReference>
<dbReference type="PROSITE" id="PS00010">
    <property type="entry name" value="ASX_HYDROXYL"/>
    <property type="match status" value="2"/>
</dbReference>
<evidence type="ECO:0000313" key="18">
    <source>
        <dbReference type="Proteomes" id="UP000008672"/>
    </source>
</evidence>
<feature type="domain" description="EGF-like" evidence="15">
    <location>
        <begin position="423"/>
        <end position="461"/>
    </location>
</feature>
<dbReference type="HOGENOM" id="CLU_027075_2_1_1"/>
<dbReference type="GO" id="GO:0016020">
    <property type="term" value="C:membrane"/>
    <property type="evidence" value="ECO:0007669"/>
    <property type="project" value="UniProtKB-SubCell"/>
</dbReference>
<comment type="subcellular location">
    <subcellularLocation>
        <location evidence="1">Membrane</location>
        <topology evidence="1">Single-pass type I membrane protein</topology>
    </subcellularLocation>
</comment>
<dbReference type="SMART" id="SM00034">
    <property type="entry name" value="CLECT"/>
    <property type="match status" value="1"/>
</dbReference>
<evidence type="ECO:0000256" key="14">
    <source>
        <dbReference type="SAM" id="SignalP"/>
    </source>
</evidence>
<evidence type="ECO:0000256" key="12">
    <source>
        <dbReference type="PROSITE-ProRule" id="PRU00076"/>
    </source>
</evidence>
<evidence type="ECO:0000256" key="4">
    <source>
        <dbReference type="ARBA" id="ARBA00022692"/>
    </source>
</evidence>
<evidence type="ECO:0000256" key="8">
    <source>
        <dbReference type="ARBA" id="ARBA00022989"/>
    </source>
</evidence>
<evidence type="ECO:0000256" key="9">
    <source>
        <dbReference type="ARBA" id="ARBA00023136"/>
    </source>
</evidence>
<dbReference type="GO" id="GO:0005509">
    <property type="term" value="F:calcium ion binding"/>
    <property type="evidence" value="ECO:0007669"/>
    <property type="project" value="InterPro"/>
</dbReference>
<dbReference type="Pfam" id="PF12662">
    <property type="entry name" value="cEGF"/>
    <property type="match status" value="2"/>
</dbReference>
<dbReference type="FunCoup" id="H3BEP8">
    <property type="interactions" value="93"/>
</dbReference>
<feature type="signal peptide" evidence="14">
    <location>
        <begin position="1"/>
        <end position="27"/>
    </location>
</feature>
<keyword evidence="18" id="KW-1185">Reference proteome</keyword>
<feature type="transmembrane region" description="Helical" evidence="13">
    <location>
        <begin position="500"/>
        <end position="522"/>
    </location>
</feature>
<dbReference type="SMART" id="SM00179">
    <property type="entry name" value="EGF_CA"/>
    <property type="match status" value="4"/>
</dbReference>
<dbReference type="Pfam" id="PF07645">
    <property type="entry name" value="EGF_CA"/>
    <property type="match status" value="1"/>
</dbReference>
<evidence type="ECO:0000256" key="6">
    <source>
        <dbReference type="ARBA" id="ARBA00022734"/>
    </source>
</evidence>
<name>H3BEP8_LATCH</name>
<evidence type="ECO:0000256" key="11">
    <source>
        <dbReference type="ARBA" id="ARBA00023180"/>
    </source>
</evidence>
<evidence type="ECO:0000256" key="2">
    <source>
        <dbReference type="ARBA" id="ARBA00022536"/>
    </source>
</evidence>
<dbReference type="Bgee" id="ENSLACG00000017898">
    <property type="expression patterns" value="Expressed in musculature and 2 other cell types or tissues"/>
</dbReference>
<organism evidence="17 18">
    <name type="scientific">Latimeria chalumnae</name>
    <name type="common">Coelacanth</name>
    <dbReference type="NCBI Taxonomy" id="7897"/>
    <lineage>
        <taxon>Eukaryota</taxon>
        <taxon>Metazoa</taxon>
        <taxon>Chordata</taxon>
        <taxon>Craniata</taxon>
        <taxon>Vertebrata</taxon>
        <taxon>Euteleostomi</taxon>
        <taxon>Coelacanthiformes</taxon>
        <taxon>Coelacanthidae</taxon>
        <taxon>Latimeria</taxon>
    </lineage>
</organism>
<protein>
    <recommendedName>
        <fullName evidence="19">Thrombomodulin</fullName>
    </recommendedName>
</protein>
<comment type="caution">
    <text evidence="12">Lacks conserved residue(s) required for the propagation of feature annotation.</text>
</comment>
<dbReference type="Ensembl" id="ENSLACT00000020509.1">
    <property type="protein sequence ID" value="ENSLACP00000020369.1"/>
    <property type="gene ID" value="ENSLACG00000017898.1"/>
</dbReference>
<accession>H3BEP8</accession>
<dbReference type="InterPro" id="IPR016186">
    <property type="entry name" value="C-type_lectin-like/link_sf"/>
</dbReference>
<dbReference type="PROSITE" id="PS50026">
    <property type="entry name" value="EGF_3"/>
    <property type="match status" value="1"/>
</dbReference>
<evidence type="ECO:0000313" key="17">
    <source>
        <dbReference type="Ensembl" id="ENSLACP00000020369.1"/>
    </source>
</evidence>
<evidence type="ECO:0000259" key="16">
    <source>
        <dbReference type="PROSITE" id="PS50041"/>
    </source>
</evidence>
<reference evidence="17" key="2">
    <citation type="submission" date="2025-08" db="UniProtKB">
        <authorList>
            <consortium name="Ensembl"/>
        </authorList>
    </citation>
    <scope>IDENTIFICATION</scope>
</reference>
<dbReference type="InterPro" id="IPR000152">
    <property type="entry name" value="EGF-type_Asp/Asn_hydroxyl_site"/>
</dbReference>
<dbReference type="PANTHER" id="PTHR14789:SF9">
    <property type="entry name" value="THROMBOMODULIN"/>
    <property type="match status" value="1"/>
</dbReference>
<evidence type="ECO:0000256" key="10">
    <source>
        <dbReference type="ARBA" id="ARBA00023157"/>
    </source>
</evidence>
<dbReference type="SUPFAM" id="SSF57184">
    <property type="entry name" value="Growth factor receptor domain"/>
    <property type="match status" value="1"/>
</dbReference>
<dbReference type="PROSITE" id="PS01186">
    <property type="entry name" value="EGF_2"/>
    <property type="match status" value="3"/>
</dbReference>
<keyword evidence="2 12" id="KW-0245">EGF-like domain</keyword>
<dbReference type="InterPro" id="IPR000742">
    <property type="entry name" value="EGF"/>
</dbReference>
<sequence>IMSSVFASVFSVTQFVLLAALPHADRAICIGNECYSIYPTTSGFNQANSICASKKGSLMTVRTTVASEAISVLQHNLAQAEGEFWIGLQLPEGKCVDSRTKLRGYQWVTGDESTDYTDWKDNDSSACGPMCVAVFSNQTWGEKPCNATVSGFLCGYSYAEMCPKLSELDDISVIYNTPFGIEGKDFLTLPPETMAIISSLSLELHCLDIDDGKLGWKSFNKEPWDCRIKNGGCEYSCQVVNNKPQCTCPAGKSLNDDQFSCSTLSDLCESSPCHHLCVNLNGSFLCMCNDGFELTDDGRACEDIDDCQRNPGVCDQQCTNTEGAFTCTCYEGYRMMGSKCIDIDECFETKKYLCQQECKNSEGNYTCLCSNGYENDIKDPNKCVCNFQECLPLKCDPVVTWQCVCLEGFILSEEENGIQLCRDMDECTSNHCDHTCENTFGSFKCSCREGFNLQEDGEACEPITSYEEEGSAGMPFSTGMSIIPTTSHPEMDNSILTPGALLGLIIGLVILTLVIIVVYYIIKNYSNWKISTNCDYNTTEKDINLQQVSIGAASAY</sequence>
<keyword evidence="4 13" id="KW-0812">Transmembrane</keyword>
<dbReference type="InterPro" id="IPR009030">
    <property type="entry name" value="Growth_fac_rcpt_cys_sf"/>
</dbReference>
<dbReference type="PROSITE" id="PS01187">
    <property type="entry name" value="EGF_CA"/>
    <property type="match status" value="2"/>
</dbReference>
<dbReference type="PANTHER" id="PTHR14789">
    <property type="entry name" value="CHONDROLECTIN VARIANT CHODLFDELTAE"/>
    <property type="match status" value="1"/>
</dbReference>
<evidence type="ECO:0000256" key="13">
    <source>
        <dbReference type="SAM" id="Phobius"/>
    </source>
</evidence>
<dbReference type="InterPro" id="IPR001881">
    <property type="entry name" value="EGF-like_Ca-bd_dom"/>
</dbReference>
<reference evidence="17" key="3">
    <citation type="submission" date="2025-09" db="UniProtKB">
        <authorList>
            <consortium name="Ensembl"/>
        </authorList>
    </citation>
    <scope>IDENTIFICATION</scope>
</reference>
<feature type="chain" id="PRO_5003581229" description="Thrombomodulin" evidence="14">
    <location>
        <begin position="28"/>
        <end position="556"/>
    </location>
</feature>
<keyword evidence="7" id="KW-0677">Repeat</keyword>
<dbReference type="SMART" id="SM00181">
    <property type="entry name" value="EGF"/>
    <property type="match status" value="6"/>
</dbReference>
<dbReference type="Pfam" id="PF25444">
    <property type="entry name" value="THBD"/>
    <property type="match status" value="1"/>
</dbReference>
<dbReference type="Gene3D" id="2.10.25.10">
    <property type="entry name" value="Laminin"/>
    <property type="match status" value="5"/>
</dbReference>
<keyword evidence="6" id="KW-0430">Lectin</keyword>
<dbReference type="InParanoid" id="H3BEP8"/>
<dbReference type="InterPro" id="IPR001304">
    <property type="entry name" value="C-type_lectin-like"/>
</dbReference>
<dbReference type="InterPro" id="IPR051505">
    <property type="entry name" value="C-type_lectin_domain"/>
</dbReference>
<dbReference type="STRING" id="7897.ENSLACP00000020369"/>
<evidence type="ECO:0000256" key="5">
    <source>
        <dbReference type="ARBA" id="ARBA00022729"/>
    </source>
</evidence>
<evidence type="ECO:0000259" key="15">
    <source>
        <dbReference type="PROSITE" id="PS50026"/>
    </source>
</evidence>
<dbReference type="EMBL" id="AFYH01031697">
    <property type="status" value="NOT_ANNOTATED_CDS"/>
    <property type="molecule type" value="Genomic_DNA"/>
</dbReference>
<evidence type="ECO:0008006" key="19">
    <source>
        <dbReference type="Google" id="ProtNLM"/>
    </source>
</evidence>
<dbReference type="InterPro" id="IPR026823">
    <property type="entry name" value="cEGF"/>
</dbReference>
<evidence type="ECO:0000256" key="3">
    <source>
        <dbReference type="ARBA" id="ARBA00022553"/>
    </source>
</evidence>